<dbReference type="AlphaFoldDB" id="A0A840CPK7"/>
<keyword evidence="2" id="KW-1185">Reference proteome</keyword>
<dbReference type="InterPro" id="IPR027417">
    <property type="entry name" value="P-loop_NTPase"/>
</dbReference>
<protein>
    <recommendedName>
        <fullName evidence="3">Phosphoenolpyruvate carboxykinase</fullName>
    </recommendedName>
</protein>
<comment type="caution">
    <text evidence="1">The sequence shown here is derived from an EMBL/GenBank/DDBJ whole genome shotgun (WGS) entry which is preliminary data.</text>
</comment>
<dbReference type="Gene3D" id="3.40.50.300">
    <property type="entry name" value="P-loop containing nucleotide triphosphate hydrolases"/>
    <property type="match status" value="1"/>
</dbReference>
<sequence length="292" mass="32671">MKNLFYKIAGHIFRLSFSEAVCFTSSLDNYAPFRIADSIDEYLFHLSVTESLVTEEDYELIGQFDDDIASIGVFRSTGGNFCFHIAYPNSKDYCAMVTDVSFSVAQVKLPDSLQLGVFYFNNCLMLLYAFSTANLDTLLMHASVIKNGGEGFVFLGKSGTGKSTHSRLWLEHIEGCELLNDDNPVIRIIDGRAYVFGSPWSGKTPCYKNENILLKGIVKLRQAPENRIKELSSLLAYAAVLPACSSMRWEEEIASGVHRTVEKLIGIVNCYQLDCLPDKEAVELSSNTMWNK</sequence>
<name>A0A840CPK7_9BACT</name>
<dbReference type="Proteomes" id="UP000555103">
    <property type="component" value="Unassembled WGS sequence"/>
</dbReference>
<evidence type="ECO:0000313" key="2">
    <source>
        <dbReference type="Proteomes" id="UP000555103"/>
    </source>
</evidence>
<dbReference type="SUPFAM" id="SSF53795">
    <property type="entry name" value="PEP carboxykinase-like"/>
    <property type="match status" value="1"/>
</dbReference>
<reference evidence="1 2" key="1">
    <citation type="submission" date="2020-08" db="EMBL/GenBank/DDBJ databases">
        <title>Genomic Encyclopedia of Type Strains, Phase IV (KMG-IV): sequencing the most valuable type-strain genomes for metagenomic binning, comparative biology and taxonomic classification.</title>
        <authorList>
            <person name="Goeker M."/>
        </authorList>
    </citation>
    <scope>NUCLEOTIDE SEQUENCE [LARGE SCALE GENOMIC DNA]</scope>
    <source>
        <strain evidence="1 2">DSM 104969</strain>
    </source>
</reference>
<evidence type="ECO:0008006" key="3">
    <source>
        <dbReference type="Google" id="ProtNLM"/>
    </source>
</evidence>
<gene>
    <name evidence="1" type="ORF">GGR21_002525</name>
</gene>
<dbReference type="RefSeq" id="WP_183307517.1">
    <property type="nucleotide sequence ID" value="NZ_JACIEP010000008.1"/>
</dbReference>
<accession>A0A840CPK7</accession>
<dbReference type="EMBL" id="JACIEP010000008">
    <property type="protein sequence ID" value="MBB4036619.1"/>
    <property type="molecule type" value="Genomic_DNA"/>
</dbReference>
<evidence type="ECO:0000313" key="1">
    <source>
        <dbReference type="EMBL" id="MBB4036619.1"/>
    </source>
</evidence>
<organism evidence="1 2">
    <name type="scientific">Dysgonomonas hofstadii</name>
    <dbReference type="NCBI Taxonomy" id="637886"/>
    <lineage>
        <taxon>Bacteria</taxon>
        <taxon>Pseudomonadati</taxon>
        <taxon>Bacteroidota</taxon>
        <taxon>Bacteroidia</taxon>
        <taxon>Bacteroidales</taxon>
        <taxon>Dysgonomonadaceae</taxon>
        <taxon>Dysgonomonas</taxon>
    </lineage>
</organism>
<proteinExistence type="predicted"/>